<name>A0A921ZS64_MANSE</name>
<evidence type="ECO:0000256" key="1">
    <source>
        <dbReference type="ARBA" id="ARBA00022448"/>
    </source>
</evidence>
<keyword evidence="1" id="KW-0813">Transport</keyword>
<dbReference type="PANTHER" id="PTHR16166">
    <property type="entry name" value="VACUOLAR PROTEIN SORTING-ASSOCIATED PROTEIN VPS13"/>
    <property type="match status" value="1"/>
</dbReference>
<organism evidence="3 4">
    <name type="scientific">Manduca sexta</name>
    <name type="common">Tobacco hawkmoth</name>
    <name type="synonym">Tobacco hornworm</name>
    <dbReference type="NCBI Taxonomy" id="7130"/>
    <lineage>
        <taxon>Eukaryota</taxon>
        <taxon>Metazoa</taxon>
        <taxon>Ecdysozoa</taxon>
        <taxon>Arthropoda</taxon>
        <taxon>Hexapoda</taxon>
        <taxon>Insecta</taxon>
        <taxon>Pterygota</taxon>
        <taxon>Neoptera</taxon>
        <taxon>Endopterygota</taxon>
        <taxon>Lepidoptera</taxon>
        <taxon>Glossata</taxon>
        <taxon>Ditrysia</taxon>
        <taxon>Bombycoidea</taxon>
        <taxon>Sphingidae</taxon>
        <taxon>Sphinginae</taxon>
        <taxon>Sphingini</taxon>
        <taxon>Manduca</taxon>
    </lineage>
</organism>
<dbReference type="AlphaFoldDB" id="A0A921ZS64"/>
<evidence type="ECO:0000313" key="3">
    <source>
        <dbReference type="EMBL" id="KAG6462914.1"/>
    </source>
</evidence>
<gene>
    <name evidence="3" type="ORF">O3G_MSEX013536</name>
</gene>
<dbReference type="GO" id="GO:0045053">
    <property type="term" value="P:protein retention in Golgi apparatus"/>
    <property type="evidence" value="ECO:0007669"/>
    <property type="project" value="TreeGrafter"/>
</dbReference>
<dbReference type="EMBL" id="JH668904">
    <property type="protein sequence ID" value="KAG6462914.1"/>
    <property type="molecule type" value="Genomic_DNA"/>
</dbReference>
<accession>A0A921ZS64</accession>
<reference evidence="3" key="2">
    <citation type="submission" date="2020-12" db="EMBL/GenBank/DDBJ databases">
        <authorList>
            <person name="Kanost M."/>
        </authorList>
    </citation>
    <scope>NUCLEOTIDE SEQUENCE</scope>
</reference>
<proteinExistence type="predicted"/>
<comment type="caution">
    <text evidence="3">The sequence shown here is derived from an EMBL/GenBank/DDBJ whole genome shotgun (WGS) entry which is preliminary data.</text>
</comment>
<reference evidence="3" key="1">
    <citation type="journal article" date="2016" name="Insect Biochem. Mol. Biol.">
        <title>Multifaceted biological insights from a draft genome sequence of the tobacco hornworm moth, Manduca sexta.</title>
        <authorList>
            <person name="Kanost M.R."/>
            <person name="Arrese E.L."/>
            <person name="Cao X."/>
            <person name="Chen Y.R."/>
            <person name="Chellapilla S."/>
            <person name="Goldsmith M.R."/>
            <person name="Grosse-Wilde E."/>
            <person name="Heckel D.G."/>
            <person name="Herndon N."/>
            <person name="Jiang H."/>
            <person name="Papanicolaou A."/>
            <person name="Qu J."/>
            <person name="Soulages J.L."/>
            <person name="Vogel H."/>
            <person name="Walters J."/>
            <person name="Waterhouse R.M."/>
            <person name="Ahn S.J."/>
            <person name="Almeida F.C."/>
            <person name="An C."/>
            <person name="Aqrawi P."/>
            <person name="Bretschneider A."/>
            <person name="Bryant W.B."/>
            <person name="Bucks S."/>
            <person name="Chao H."/>
            <person name="Chevignon G."/>
            <person name="Christen J.M."/>
            <person name="Clarke D.F."/>
            <person name="Dittmer N.T."/>
            <person name="Ferguson L.C.F."/>
            <person name="Garavelou S."/>
            <person name="Gordon K.H.J."/>
            <person name="Gunaratna R.T."/>
            <person name="Han Y."/>
            <person name="Hauser F."/>
            <person name="He Y."/>
            <person name="Heidel-Fischer H."/>
            <person name="Hirsh A."/>
            <person name="Hu Y."/>
            <person name="Jiang H."/>
            <person name="Kalra D."/>
            <person name="Klinner C."/>
            <person name="Konig C."/>
            <person name="Kovar C."/>
            <person name="Kroll A.R."/>
            <person name="Kuwar S.S."/>
            <person name="Lee S.L."/>
            <person name="Lehman R."/>
            <person name="Li K."/>
            <person name="Li Z."/>
            <person name="Liang H."/>
            <person name="Lovelace S."/>
            <person name="Lu Z."/>
            <person name="Mansfield J.H."/>
            <person name="McCulloch K.J."/>
            <person name="Mathew T."/>
            <person name="Morton B."/>
            <person name="Muzny D.M."/>
            <person name="Neunemann D."/>
            <person name="Ongeri F."/>
            <person name="Pauchet Y."/>
            <person name="Pu L.L."/>
            <person name="Pyrousis I."/>
            <person name="Rao X.J."/>
            <person name="Redding A."/>
            <person name="Roesel C."/>
            <person name="Sanchez-Gracia A."/>
            <person name="Schaack S."/>
            <person name="Shukla A."/>
            <person name="Tetreau G."/>
            <person name="Wang Y."/>
            <person name="Xiong G.H."/>
            <person name="Traut W."/>
            <person name="Walsh T.K."/>
            <person name="Worley K.C."/>
            <person name="Wu D."/>
            <person name="Wu W."/>
            <person name="Wu Y.Q."/>
            <person name="Zhang X."/>
            <person name="Zou Z."/>
            <person name="Zucker H."/>
            <person name="Briscoe A.D."/>
            <person name="Burmester T."/>
            <person name="Clem R.J."/>
            <person name="Feyereisen R."/>
            <person name="Grimmelikhuijzen C.J.P."/>
            <person name="Hamodrakas S.J."/>
            <person name="Hansson B.S."/>
            <person name="Huguet E."/>
            <person name="Jermiin L.S."/>
            <person name="Lan Q."/>
            <person name="Lehman H.K."/>
            <person name="Lorenzen M."/>
            <person name="Merzendorfer H."/>
            <person name="Michalopoulos I."/>
            <person name="Morton D.B."/>
            <person name="Muthukrishnan S."/>
            <person name="Oakeshott J.G."/>
            <person name="Palmer W."/>
            <person name="Park Y."/>
            <person name="Passarelli A.L."/>
            <person name="Rozas J."/>
            <person name="Schwartz L.M."/>
            <person name="Smith W."/>
            <person name="Southgate A."/>
            <person name="Vilcinskas A."/>
            <person name="Vogt R."/>
            <person name="Wang P."/>
            <person name="Werren J."/>
            <person name="Yu X.Q."/>
            <person name="Zhou J.J."/>
            <person name="Brown S.J."/>
            <person name="Scherer S.E."/>
            <person name="Richards S."/>
            <person name="Blissard G.W."/>
        </authorList>
    </citation>
    <scope>NUCLEOTIDE SEQUENCE</scope>
</reference>
<dbReference type="Proteomes" id="UP000791440">
    <property type="component" value="Unassembled WGS sequence"/>
</dbReference>
<dbReference type="PANTHER" id="PTHR16166:SF141">
    <property type="entry name" value="INTERMEMBRANE LIPID TRANSFER PROTEIN VPS13D"/>
    <property type="match status" value="1"/>
</dbReference>
<evidence type="ECO:0000313" key="4">
    <source>
        <dbReference type="Proteomes" id="UP000791440"/>
    </source>
</evidence>
<keyword evidence="4" id="KW-1185">Reference proteome</keyword>
<dbReference type="GO" id="GO:0007005">
    <property type="term" value="P:mitochondrion organization"/>
    <property type="evidence" value="ECO:0007669"/>
    <property type="project" value="TreeGrafter"/>
</dbReference>
<protein>
    <recommendedName>
        <fullName evidence="2">Chorein N-terminal domain-containing protein</fullName>
    </recommendedName>
</protein>
<evidence type="ECO:0000259" key="2">
    <source>
        <dbReference type="Pfam" id="PF12624"/>
    </source>
</evidence>
<feature type="domain" description="Chorein N-terminal" evidence="2">
    <location>
        <begin position="1"/>
        <end position="297"/>
    </location>
</feature>
<dbReference type="InterPro" id="IPR026847">
    <property type="entry name" value="VPS13"/>
</dbReference>
<sequence>MLEGLVAWVLNNYLGKYVENLNTDQLSVALLSGKVELENLPLKKDALRHLGLPVEVRAGFIGKVQLQVPVRQIRSAPWLIAIEKLYLVAAPVNLDEWDSTVEAHYAHERKMSLLDALEAQWRAEHEASDAGYYATSYSSWLSYGTGLLANIVENLQLKLNDVHIRYEDALTCAPSAFACGLTVESLAADSCDSEWRRGFTLLPDPDGCSFKLLELHNLAVYWDVMPVPGGMFADCSIAELTERMNQTWKSSHRYLAAPSRACARVRRERTHLPLRSRTRPRFTCHLTLDTVLLNLTSVR</sequence>
<dbReference type="EMBL" id="JH668904">
    <property type="protein sequence ID" value="KAG6462915.1"/>
    <property type="molecule type" value="Genomic_DNA"/>
</dbReference>
<dbReference type="InterPro" id="IPR026854">
    <property type="entry name" value="VPS13_N"/>
</dbReference>
<dbReference type="GO" id="GO:0006623">
    <property type="term" value="P:protein targeting to vacuole"/>
    <property type="evidence" value="ECO:0007669"/>
    <property type="project" value="TreeGrafter"/>
</dbReference>
<dbReference type="Pfam" id="PF12624">
    <property type="entry name" value="VPS13_N"/>
    <property type="match status" value="1"/>
</dbReference>